<gene>
    <name evidence="4" type="ORF">NMU03_12615</name>
</gene>
<dbReference type="CDD" id="cd00093">
    <property type="entry name" value="HTH_XRE"/>
    <property type="match status" value="1"/>
</dbReference>
<feature type="transmembrane region" description="Helical" evidence="2">
    <location>
        <begin position="101"/>
        <end position="120"/>
    </location>
</feature>
<evidence type="ECO:0000256" key="1">
    <source>
        <dbReference type="ARBA" id="ARBA00023125"/>
    </source>
</evidence>
<dbReference type="SMART" id="SM00530">
    <property type="entry name" value="HTH_XRE"/>
    <property type="match status" value="1"/>
</dbReference>
<keyword evidence="1" id="KW-0238">DNA-binding</keyword>
<accession>A0ABY5I0N2</accession>
<dbReference type="Pfam" id="PF01381">
    <property type="entry name" value="HTH_3"/>
    <property type="match status" value="1"/>
</dbReference>
<keyword evidence="2" id="KW-1133">Transmembrane helix</keyword>
<dbReference type="Gene3D" id="1.10.260.40">
    <property type="entry name" value="lambda repressor-like DNA-binding domains"/>
    <property type="match status" value="1"/>
</dbReference>
<sequence length="171" mass="19427">MNSKKIGAFIALNRKKKGLTQEQLGAKLGVSNKTISRWENGNYMPDLSMLEPLSKELDITLNELLAGEFVEQEKVIEYSEKNIINTLDYSTKKIQNEHKKISIFMIAIGLYLCFLALRISQPESNWGAVYSIIGLVFVIIGIFRELKISSLKRRLLICICLFFATLSTFLS</sequence>
<proteinExistence type="predicted"/>
<keyword evidence="2" id="KW-0812">Transmembrane</keyword>
<dbReference type="SUPFAM" id="SSF47413">
    <property type="entry name" value="lambda repressor-like DNA-binding domains"/>
    <property type="match status" value="1"/>
</dbReference>
<dbReference type="Proteomes" id="UP001060112">
    <property type="component" value="Chromosome"/>
</dbReference>
<dbReference type="PROSITE" id="PS50943">
    <property type="entry name" value="HTH_CROC1"/>
    <property type="match status" value="1"/>
</dbReference>
<protein>
    <submittedName>
        <fullName evidence="4">Helix-turn-helix domain-containing protein</fullName>
    </submittedName>
</protein>
<keyword evidence="5" id="KW-1185">Reference proteome</keyword>
<feature type="domain" description="HTH cro/C1-type" evidence="3">
    <location>
        <begin position="14"/>
        <end position="64"/>
    </location>
</feature>
<organism evidence="4 5">
    <name type="scientific">Allocoprobacillus halotolerans</name>
    <dbReference type="NCBI Taxonomy" id="2944914"/>
    <lineage>
        <taxon>Bacteria</taxon>
        <taxon>Bacillati</taxon>
        <taxon>Bacillota</taxon>
        <taxon>Erysipelotrichia</taxon>
        <taxon>Erysipelotrichales</taxon>
        <taxon>Erysipelotrichaceae</taxon>
        <taxon>Allocoprobacillus</taxon>
    </lineage>
</organism>
<feature type="transmembrane region" description="Helical" evidence="2">
    <location>
        <begin position="126"/>
        <end position="143"/>
    </location>
</feature>
<dbReference type="InterPro" id="IPR010982">
    <property type="entry name" value="Lambda_DNA-bd_dom_sf"/>
</dbReference>
<evidence type="ECO:0000256" key="2">
    <source>
        <dbReference type="SAM" id="Phobius"/>
    </source>
</evidence>
<dbReference type="RefSeq" id="WP_290138824.1">
    <property type="nucleotide sequence ID" value="NZ_CP101620.1"/>
</dbReference>
<keyword evidence="2" id="KW-0472">Membrane</keyword>
<name>A0ABY5I0N2_9FIRM</name>
<dbReference type="EMBL" id="CP101620">
    <property type="protein sequence ID" value="UTY38485.1"/>
    <property type="molecule type" value="Genomic_DNA"/>
</dbReference>
<evidence type="ECO:0000259" key="3">
    <source>
        <dbReference type="PROSITE" id="PS50943"/>
    </source>
</evidence>
<reference evidence="4" key="1">
    <citation type="submission" date="2022-07" db="EMBL/GenBank/DDBJ databases">
        <title>Faecal culturing of patients with breast cancer.</title>
        <authorList>
            <person name="Teng N.M.Y."/>
            <person name="Kiu R."/>
            <person name="Evans R."/>
            <person name="Baker D.J."/>
            <person name="Zenner C."/>
            <person name="Robinson S.D."/>
            <person name="Hall L.J."/>
        </authorList>
    </citation>
    <scope>NUCLEOTIDE SEQUENCE</scope>
    <source>
        <strain evidence="4">LH1062</strain>
    </source>
</reference>
<feature type="transmembrane region" description="Helical" evidence="2">
    <location>
        <begin position="155"/>
        <end position="170"/>
    </location>
</feature>
<evidence type="ECO:0000313" key="5">
    <source>
        <dbReference type="Proteomes" id="UP001060112"/>
    </source>
</evidence>
<dbReference type="InterPro" id="IPR001387">
    <property type="entry name" value="Cro/C1-type_HTH"/>
</dbReference>
<dbReference type="PANTHER" id="PTHR46558:SF13">
    <property type="entry name" value="HTH-TYPE TRANSCRIPTIONAL REGULATOR IMMR"/>
    <property type="match status" value="1"/>
</dbReference>
<evidence type="ECO:0000313" key="4">
    <source>
        <dbReference type="EMBL" id="UTY38485.1"/>
    </source>
</evidence>
<dbReference type="PANTHER" id="PTHR46558">
    <property type="entry name" value="TRACRIPTIONAL REGULATORY PROTEIN-RELATED-RELATED"/>
    <property type="match status" value="1"/>
</dbReference>